<evidence type="ECO:0000313" key="5">
    <source>
        <dbReference type="Proteomes" id="UP001206925"/>
    </source>
</evidence>
<dbReference type="Proteomes" id="UP001206925">
    <property type="component" value="Unassembled WGS sequence"/>
</dbReference>
<dbReference type="GO" id="GO:0003723">
    <property type="term" value="F:RNA binding"/>
    <property type="evidence" value="ECO:0007669"/>
    <property type="project" value="UniProtKB-UniRule"/>
</dbReference>
<dbReference type="SMART" id="SM00360">
    <property type="entry name" value="RRM"/>
    <property type="match status" value="1"/>
</dbReference>
<evidence type="ECO:0000259" key="3">
    <source>
        <dbReference type="PROSITE" id="PS50102"/>
    </source>
</evidence>
<dbReference type="InterPro" id="IPR035979">
    <property type="entry name" value="RBD_domain_sf"/>
</dbReference>
<organism evidence="4 5">
    <name type="scientific">Ambrosia artemisiifolia</name>
    <name type="common">Common ragweed</name>
    <dbReference type="NCBI Taxonomy" id="4212"/>
    <lineage>
        <taxon>Eukaryota</taxon>
        <taxon>Viridiplantae</taxon>
        <taxon>Streptophyta</taxon>
        <taxon>Embryophyta</taxon>
        <taxon>Tracheophyta</taxon>
        <taxon>Spermatophyta</taxon>
        <taxon>Magnoliopsida</taxon>
        <taxon>eudicotyledons</taxon>
        <taxon>Gunneridae</taxon>
        <taxon>Pentapetalae</taxon>
        <taxon>asterids</taxon>
        <taxon>campanulids</taxon>
        <taxon>Asterales</taxon>
        <taxon>Asteraceae</taxon>
        <taxon>Asteroideae</taxon>
        <taxon>Heliantheae alliance</taxon>
        <taxon>Heliantheae</taxon>
        <taxon>Ambrosia</taxon>
    </lineage>
</organism>
<evidence type="ECO:0000313" key="4">
    <source>
        <dbReference type="EMBL" id="KAI7727126.1"/>
    </source>
</evidence>
<feature type="region of interest" description="Disordered" evidence="2">
    <location>
        <begin position="300"/>
        <end position="530"/>
    </location>
</feature>
<dbReference type="AlphaFoldDB" id="A0AAD5BPB5"/>
<name>A0AAD5BPB5_AMBAR</name>
<feature type="domain" description="RRM" evidence="3">
    <location>
        <begin position="76"/>
        <end position="150"/>
    </location>
</feature>
<dbReference type="PANTHER" id="PTHR32343:SF29">
    <property type="entry name" value="RNA-BINDING (RRM_RBD_RNP MOTIFS) FAMILY PROTEIN"/>
    <property type="match status" value="1"/>
</dbReference>
<evidence type="ECO:0000256" key="2">
    <source>
        <dbReference type="SAM" id="MobiDB-lite"/>
    </source>
</evidence>
<dbReference type="PANTHER" id="PTHR32343">
    <property type="entry name" value="SERINE/ARGININE-RICH SPLICING FACTOR"/>
    <property type="match status" value="1"/>
</dbReference>
<keyword evidence="5" id="KW-1185">Reference proteome</keyword>
<feature type="compositionally biased region" description="Basic and acidic residues" evidence="2">
    <location>
        <begin position="336"/>
        <end position="513"/>
    </location>
</feature>
<sequence>MREDDIDGKAEFPAGTIFHYLIFIILPDDETNDTLFCLSLPPDNNTFQISVSMAATAQIETDVLPPPAPKSPSTIKTVEVSNVSLNVTEKDIWEFFSFSGNIHYIEMKSESETTKHAFVTFKESQGANTAALLTGATIGDKPVSVSHVEKYQLPAGAPPLTPRESQGSDRTREVAQKAEEVVSTMLAKGYVLGKDALQKAKSFDEKHQLTSNASATVASIDRKMGLTQKLSMGTTVVNEKVKEVDERYQVSETTKSAIAVAEKKANNAGSALMRNKYVSSGAVWIAGAFAAIIKAAEGVGSKTKAKVNKAEEKKERSKTIENEEKEGSKTKGNVNKSEEGKEGSKTKEIVNKSKEEKEGSKTKESADKSEAKEGSKTKESADKSDAKEGSKTIESTNKSEAKEVSKTKESADKSEAKEGSKTNESADKSEAKDGSKTKESADKSEAKEGSKTKEGADKSEAKEGSKTKEGADKSEAKEGSKTKEGADKSEENEKGSKTTEKIQKAEESSKKDSPAVPVEPSNNNNNLPKP</sequence>
<feature type="compositionally biased region" description="Basic and acidic residues" evidence="2">
    <location>
        <begin position="308"/>
        <end position="329"/>
    </location>
</feature>
<proteinExistence type="predicted"/>
<dbReference type="Pfam" id="PF00076">
    <property type="entry name" value="RRM_1"/>
    <property type="match status" value="1"/>
</dbReference>
<reference evidence="4" key="1">
    <citation type="submission" date="2022-06" db="EMBL/GenBank/DDBJ databases">
        <title>Uncovering the hologenomic basis of an extraordinary plant invasion.</title>
        <authorList>
            <person name="Bieker V.C."/>
            <person name="Martin M.D."/>
            <person name="Gilbert T."/>
            <person name="Hodgins K."/>
            <person name="Battlay P."/>
            <person name="Petersen B."/>
            <person name="Wilson J."/>
        </authorList>
    </citation>
    <scope>NUCLEOTIDE SEQUENCE</scope>
    <source>
        <strain evidence="4">AA19_3_7</strain>
        <tissue evidence="4">Leaf</tissue>
    </source>
</reference>
<dbReference type="InterPro" id="IPR000504">
    <property type="entry name" value="RRM_dom"/>
</dbReference>
<protein>
    <recommendedName>
        <fullName evidence="3">RRM domain-containing protein</fullName>
    </recommendedName>
</protein>
<dbReference type="EMBL" id="JAMZMK010011435">
    <property type="protein sequence ID" value="KAI7727126.1"/>
    <property type="molecule type" value="Genomic_DNA"/>
</dbReference>
<comment type="caution">
    <text evidence="4">The sequence shown here is derived from an EMBL/GenBank/DDBJ whole genome shotgun (WGS) entry which is preliminary data.</text>
</comment>
<keyword evidence="1" id="KW-0694">RNA-binding</keyword>
<dbReference type="Gene3D" id="3.30.70.330">
    <property type="match status" value="1"/>
</dbReference>
<accession>A0AAD5BPB5</accession>
<gene>
    <name evidence="4" type="ORF">M8C21_008078</name>
</gene>
<dbReference type="InterPro" id="IPR012677">
    <property type="entry name" value="Nucleotide-bd_a/b_plait_sf"/>
</dbReference>
<dbReference type="SUPFAM" id="SSF54928">
    <property type="entry name" value="RNA-binding domain, RBD"/>
    <property type="match status" value="1"/>
</dbReference>
<dbReference type="PROSITE" id="PS50102">
    <property type="entry name" value="RRM"/>
    <property type="match status" value="1"/>
</dbReference>
<feature type="compositionally biased region" description="Polar residues" evidence="2">
    <location>
        <begin position="520"/>
        <end position="530"/>
    </location>
</feature>
<evidence type="ECO:0000256" key="1">
    <source>
        <dbReference type="PROSITE-ProRule" id="PRU00176"/>
    </source>
</evidence>